<proteinExistence type="predicted"/>
<name>A0A8J8BEF4_9ACTN</name>
<comment type="caution">
    <text evidence="4">The sequence shown here is derived from an EMBL/GenBank/DDBJ whole genome shotgun (WGS) entry which is preliminary data.</text>
</comment>
<dbReference type="InterPro" id="IPR052196">
    <property type="entry name" value="Bact_Kbp"/>
</dbReference>
<dbReference type="PANTHER" id="PTHR34700">
    <property type="entry name" value="POTASSIUM BINDING PROTEIN KBP"/>
    <property type="match status" value="1"/>
</dbReference>
<reference evidence="4" key="1">
    <citation type="submission" date="2021-04" db="EMBL/GenBank/DDBJ databases">
        <title>Genome based classification of Actinospica acidithermotolerans sp. nov., an actinobacterium isolated from an Indonesian hot spring.</title>
        <authorList>
            <person name="Kusuma A.B."/>
            <person name="Putra K.E."/>
            <person name="Nafisah S."/>
            <person name="Loh J."/>
            <person name="Nouioui I."/>
            <person name="Goodfellow M."/>
        </authorList>
    </citation>
    <scope>NUCLEOTIDE SEQUENCE</scope>
    <source>
        <strain evidence="4">DSM 45618</strain>
    </source>
</reference>
<dbReference type="InterPro" id="IPR018392">
    <property type="entry name" value="LysM"/>
</dbReference>
<sequence>MPDRSGRSERSAAVALTAWLLLALLVVGAPLGLAYFIGWPLSAVSLPHGLPRDPWTTHTLLRWIYLLVWSLWAQFTACVVVEIRAALTGTEVPVRLPGAAASRTVARALVAVALTASVAGATATAASARPVAVAVTPNGVGYGARGHVPLHGAQPAHATQTSVVNSAPSAPFASITDNTAPLTDAGPRNANGYHAASETLRTYAAAGAPFSIASSAETVSAAALKFYVVEPPGGRRHDSLWEIAQRYLGDGRRYREIFALNEGRLQPDGTKLQHASLIRPGWVLVLPADAQGPGLSEQLPPTGAADPPAQSAPAPPAAGPAPAGLSAPTAAPHNGSAVNGTAPKTYAMPGDRNANGNAASEGLRPGGSAPVSAIPHPVASRPAVPKDEPAGQHADEASVLHSIADVLPYVALIGSPILAAALLTALTAAARRRRREHPAASIVAPPDPAVAEVERTIRAAASHDTADVVDRSLRALRAGCEAAGRVPPAVRYGRADADDIRLELAEPDPRAPAPWTALGDGAVWRYARQQEPDPETEPSRRHAVPYPLLLAIGSLGDEQVFVDLESSSGRCTAVTGPPRQRRAVLAAAAASLACAPWADQLRIETVGLPAELALLAPERLRVHPDLAGALAALEQQAAATGPHLVRLLIAEGAGPEETARLRALTASADSGTAALVGTDHPWPDFTVFGVDPAGRLRIPGVSGDLTASRLPDALAAALGALFRAAAAPRYAPAYRPADVPLAGGVELLDRPVGVRACILGPVELTGVRPADAARGPLFTEALILLLFHRAGLPAPVLARALWPRGITPAARDRMLRDMRDWLGEDHAGPRLTVGPDGLVRLTEDVRADWDEFQAAYADASRLGDRPEADEALARALALVRGELLADRPPGRYSWLGFGTQETEVPAVVADAAHRLATRRLARGDAAGAQWAAQQGLLGAPDDERLVQIKIRGIAAQGDQDRLHDVIADLKVRAWYRYGETELHPSTNAVVSELLEGLRA</sequence>
<dbReference type="PANTHER" id="PTHR34700:SF4">
    <property type="entry name" value="PHAGE-LIKE ELEMENT PBSX PROTEIN XKDP"/>
    <property type="match status" value="1"/>
</dbReference>
<evidence type="ECO:0000313" key="5">
    <source>
        <dbReference type="Proteomes" id="UP000677913"/>
    </source>
</evidence>
<feature type="compositionally biased region" description="Low complexity" evidence="1">
    <location>
        <begin position="320"/>
        <end position="332"/>
    </location>
</feature>
<feature type="transmembrane region" description="Helical" evidence="2">
    <location>
        <begin position="12"/>
        <end position="37"/>
    </location>
</feature>
<dbReference type="CDD" id="cd00118">
    <property type="entry name" value="LysM"/>
    <property type="match status" value="1"/>
</dbReference>
<keyword evidence="5" id="KW-1185">Reference proteome</keyword>
<feature type="compositionally biased region" description="Low complexity" evidence="1">
    <location>
        <begin position="303"/>
        <end position="312"/>
    </location>
</feature>
<dbReference type="InterPro" id="IPR036779">
    <property type="entry name" value="LysM_dom_sf"/>
</dbReference>
<protein>
    <submittedName>
        <fullName evidence="4">LysM peptidoglycan-binding domain-containing protein</fullName>
    </submittedName>
</protein>
<dbReference type="EMBL" id="JAGSXH010000086">
    <property type="protein sequence ID" value="MBS2965485.1"/>
    <property type="molecule type" value="Genomic_DNA"/>
</dbReference>
<feature type="domain" description="Bacterial transcriptional activator" evidence="3">
    <location>
        <begin position="847"/>
        <end position="979"/>
    </location>
</feature>
<keyword evidence="2" id="KW-1133">Transmembrane helix</keyword>
<feature type="transmembrane region" description="Helical" evidence="2">
    <location>
        <begin position="108"/>
        <end position="128"/>
    </location>
</feature>
<evidence type="ECO:0000256" key="1">
    <source>
        <dbReference type="SAM" id="MobiDB-lite"/>
    </source>
</evidence>
<gene>
    <name evidence="4" type="ORF">KGA66_20720</name>
</gene>
<dbReference type="AlphaFoldDB" id="A0A8J8BEF4"/>
<evidence type="ECO:0000256" key="2">
    <source>
        <dbReference type="SAM" id="Phobius"/>
    </source>
</evidence>
<evidence type="ECO:0000259" key="3">
    <source>
        <dbReference type="SMART" id="SM01043"/>
    </source>
</evidence>
<dbReference type="InterPro" id="IPR011990">
    <property type="entry name" value="TPR-like_helical_dom_sf"/>
</dbReference>
<dbReference type="Proteomes" id="UP000677913">
    <property type="component" value="Unassembled WGS sequence"/>
</dbReference>
<feature type="region of interest" description="Disordered" evidence="1">
    <location>
        <begin position="293"/>
        <end position="390"/>
    </location>
</feature>
<dbReference type="SMART" id="SM01043">
    <property type="entry name" value="BTAD"/>
    <property type="match status" value="1"/>
</dbReference>
<dbReference type="InterPro" id="IPR005158">
    <property type="entry name" value="BTAD"/>
</dbReference>
<dbReference type="Gene3D" id="1.25.40.10">
    <property type="entry name" value="Tetratricopeptide repeat domain"/>
    <property type="match status" value="1"/>
</dbReference>
<organism evidence="4 5">
    <name type="scientific">Actinocrinis puniceicyclus</name>
    <dbReference type="NCBI Taxonomy" id="977794"/>
    <lineage>
        <taxon>Bacteria</taxon>
        <taxon>Bacillati</taxon>
        <taxon>Actinomycetota</taxon>
        <taxon>Actinomycetes</taxon>
        <taxon>Catenulisporales</taxon>
        <taxon>Actinospicaceae</taxon>
        <taxon>Actinocrinis</taxon>
    </lineage>
</organism>
<accession>A0A8J8BEF4</accession>
<keyword evidence="2" id="KW-0472">Membrane</keyword>
<keyword evidence="2" id="KW-0812">Transmembrane</keyword>
<evidence type="ECO:0000313" key="4">
    <source>
        <dbReference type="EMBL" id="MBS2965485.1"/>
    </source>
</evidence>
<dbReference type="RefSeq" id="WP_211469842.1">
    <property type="nucleotide sequence ID" value="NZ_JAGSXH010000086.1"/>
</dbReference>
<dbReference type="Gene3D" id="3.10.350.10">
    <property type="entry name" value="LysM domain"/>
    <property type="match status" value="1"/>
</dbReference>
<feature type="transmembrane region" description="Helical" evidence="2">
    <location>
        <begin position="63"/>
        <end position="87"/>
    </location>
</feature>